<sequence length="84" mass="9254">MKGGTKVQIEFDNMSFASAGDPDLCLYPPVQTPDPKNTTKHIESPISLAISLGQVDIERKPAAPRYMIQCSIHTEHNISTNMLI</sequence>
<gene>
    <name evidence="1" type="ORF">EYR41_011692</name>
</gene>
<accession>A0A8H2DSG5</accession>
<protein>
    <submittedName>
        <fullName evidence="1">Uncharacterized protein</fullName>
    </submittedName>
</protein>
<reference evidence="1 2" key="1">
    <citation type="submission" date="2019-03" db="EMBL/GenBank/DDBJ databases">
        <title>Nematode-trapping fungi genome.</title>
        <authorList>
            <person name="Vidal-Diez De Ulzurrun G."/>
        </authorList>
    </citation>
    <scope>NUCLEOTIDE SEQUENCE [LARGE SCALE GENOMIC DNA]</scope>
    <source>
        <strain evidence="1 2">TWF154</strain>
    </source>
</reference>
<comment type="caution">
    <text evidence="1">The sequence shown here is derived from an EMBL/GenBank/DDBJ whole genome shotgun (WGS) entry which is preliminary data.</text>
</comment>
<evidence type="ECO:0000313" key="2">
    <source>
        <dbReference type="Proteomes" id="UP000297595"/>
    </source>
</evidence>
<dbReference type="EMBL" id="SOZJ01000008">
    <property type="protein sequence ID" value="TGJ63801.1"/>
    <property type="molecule type" value="Genomic_DNA"/>
</dbReference>
<organism evidence="1 2">
    <name type="scientific">Orbilia oligospora</name>
    <name type="common">Nematode-trapping fungus</name>
    <name type="synonym">Arthrobotrys oligospora</name>
    <dbReference type="NCBI Taxonomy" id="2813651"/>
    <lineage>
        <taxon>Eukaryota</taxon>
        <taxon>Fungi</taxon>
        <taxon>Dikarya</taxon>
        <taxon>Ascomycota</taxon>
        <taxon>Pezizomycotina</taxon>
        <taxon>Orbiliomycetes</taxon>
        <taxon>Orbiliales</taxon>
        <taxon>Orbiliaceae</taxon>
        <taxon>Orbilia</taxon>
    </lineage>
</organism>
<dbReference type="AlphaFoldDB" id="A0A8H2DSG5"/>
<name>A0A8H2DSG5_ORBOL</name>
<proteinExistence type="predicted"/>
<evidence type="ECO:0000313" key="1">
    <source>
        <dbReference type="EMBL" id="TGJ63801.1"/>
    </source>
</evidence>
<dbReference type="Proteomes" id="UP000297595">
    <property type="component" value="Unassembled WGS sequence"/>
</dbReference>